<evidence type="ECO:0000313" key="1">
    <source>
        <dbReference type="EMBL" id="RPA95590.1"/>
    </source>
</evidence>
<dbReference type="InterPro" id="IPR029058">
    <property type="entry name" value="AB_hydrolase_fold"/>
</dbReference>
<gene>
    <name evidence="1" type="ORF">L873DRAFT_1829789</name>
</gene>
<sequence>MDTPQSFRYLIPLLPENLPLFIPDRDSDGGVWDMGIPGYGESTKDSSPVDIEAHSKMSIGSDILEALAKTLGPPKDGQEKQPITVLIGHDRGARIAQRLTVHADASPKFEILATALLDIVPTIVQYQSFANPKNSVGFFHWPFLAAPYLVLENMISALGGDKFIESLITAWSLTSCADYRAGALIGAPQDEEDQRNGRKIEVPVLVLYSEKYLGCRKGSLMVGGIGNDAGHFFLEEEPEIVAGHVNKWLKESVGLSLYLVLHWRAMGIRLSSGV</sequence>
<dbReference type="AlphaFoldDB" id="A0A3N4JGP5"/>
<organism evidence="1 2">
    <name type="scientific">Choiromyces venosus 120613-1</name>
    <dbReference type="NCBI Taxonomy" id="1336337"/>
    <lineage>
        <taxon>Eukaryota</taxon>
        <taxon>Fungi</taxon>
        <taxon>Dikarya</taxon>
        <taxon>Ascomycota</taxon>
        <taxon>Pezizomycotina</taxon>
        <taxon>Pezizomycetes</taxon>
        <taxon>Pezizales</taxon>
        <taxon>Tuberaceae</taxon>
        <taxon>Choiromyces</taxon>
    </lineage>
</organism>
<protein>
    <recommendedName>
        <fullName evidence="3">Alpha/beta-hydrolase</fullName>
    </recommendedName>
</protein>
<dbReference type="Gene3D" id="3.40.50.1820">
    <property type="entry name" value="alpha/beta hydrolase"/>
    <property type="match status" value="1"/>
</dbReference>
<evidence type="ECO:0008006" key="3">
    <source>
        <dbReference type="Google" id="ProtNLM"/>
    </source>
</evidence>
<dbReference type="SUPFAM" id="SSF53474">
    <property type="entry name" value="alpha/beta-Hydrolases"/>
    <property type="match status" value="1"/>
</dbReference>
<dbReference type="STRING" id="1336337.A0A3N4JGP5"/>
<proteinExistence type="predicted"/>
<dbReference type="OrthoDB" id="284184at2759"/>
<name>A0A3N4JGP5_9PEZI</name>
<dbReference type="Proteomes" id="UP000276215">
    <property type="component" value="Unassembled WGS sequence"/>
</dbReference>
<evidence type="ECO:0000313" key="2">
    <source>
        <dbReference type="Proteomes" id="UP000276215"/>
    </source>
</evidence>
<dbReference type="EMBL" id="ML120424">
    <property type="protein sequence ID" value="RPA95590.1"/>
    <property type="molecule type" value="Genomic_DNA"/>
</dbReference>
<accession>A0A3N4JGP5</accession>
<keyword evidence="2" id="KW-1185">Reference proteome</keyword>
<reference evidence="1 2" key="1">
    <citation type="journal article" date="2018" name="Nat. Ecol. Evol.">
        <title>Pezizomycetes genomes reveal the molecular basis of ectomycorrhizal truffle lifestyle.</title>
        <authorList>
            <person name="Murat C."/>
            <person name="Payen T."/>
            <person name="Noel B."/>
            <person name="Kuo A."/>
            <person name="Morin E."/>
            <person name="Chen J."/>
            <person name="Kohler A."/>
            <person name="Krizsan K."/>
            <person name="Balestrini R."/>
            <person name="Da Silva C."/>
            <person name="Montanini B."/>
            <person name="Hainaut M."/>
            <person name="Levati E."/>
            <person name="Barry K.W."/>
            <person name="Belfiori B."/>
            <person name="Cichocki N."/>
            <person name="Clum A."/>
            <person name="Dockter R.B."/>
            <person name="Fauchery L."/>
            <person name="Guy J."/>
            <person name="Iotti M."/>
            <person name="Le Tacon F."/>
            <person name="Lindquist E.A."/>
            <person name="Lipzen A."/>
            <person name="Malagnac F."/>
            <person name="Mello A."/>
            <person name="Molinier V."/>
            <person name="Miyauchi S."/>
            <person name="Poulain J."/>
            <person name="Riccioni C."/>
            <person name="Rubini A."/>
            <person name="Sitrit Y."/>
            <person name="Splivallo R."/>
            <person name="Traeger S."/>
            <person name="Wang M."/>
            <person name="Zifcakova L."/>
            <person name="Wipf D."/>
            <person name="Zambonelli A."/>
            <person name="Paolocci F."/>
            <person name="Nowrousian M."/>
            <person name="Ottonello S."/>
            <person name="Baldrian P."/>
            <person name="Spatafora J.W."/>
            <person name="Henrissat B."/>
            <person name="Nagy L.G."/>
            <person name="Aury J.M."/>
            <person name="Wincker P."/>
            <person name="Grigoriev I.V."/>
            <person name="Bonfante P."/>
            <person name="Martin F.M."/>
        </authorList>
    </citation>
    <scope>NUCLEOTIDE SEQUENCE [LARGE SCALE GENOMIC DNA]</scope>
    <source>
        <strain evidence="1 2">120613-1</strain>
    </source>
</reference>